<organism evidence="10 11">
    <name type="scientific">Sordaria brevicollis</name>
    <dbReference type="NCBI Taxonomy" id="83679"/>
    <lineage>
        <taxon>Eukaryota</taxon>
        <taxon>Fungi</taxon>
        <taxon>Dikarya</taxon>
        <taxon>Ascomycota</taxon>
        <taxon>Pezizomycotina</taxon>
        <taxon>Sordariomycetes</taxon>
        <taxon>Sordariomycetidae</taxon>
        <taxon>Sordariales</taxon>
        <taxon>Sordariaceae</taxon>
        <taxon>Sordaria</taxon>
    </lineage>
</organism>
<protein>
    <submittedName>
        <fullName evidence="10">GPI biosynthesis protein family Pig-F-domain-containing protein</fullName>
    </submittedName>
</protein>
<dbReference type="Pfam" id="PF06699">
    <property type="entry name" value="PIG-F"/>
    <property type="match status" value="1"/>
</dbReference>
<reference evidence="10" key="2">
    <citation type="submission" date="2023-07" db="EMBL/GenBank/DDBJ databases">
        <authorList>
            <consortium name="Lawrence Berkeley National Laboratory"/>
            <person name="Haridas S."/>
            <person name="Hensen N."/>
            <person name="Bonometti L."/>
            <person name="Westerberg I."/>
            <person name="Brannstrom I.O."/>
            <person name="Guillou S."/>
            <person name="Cros-Aarteil S."/>
            <person name="Calhoun S."/>
            <person name="Kuo A."/>
            <person name="Mondo S."/>
            <person name="Pangilinan J."/>
            <person name="Riley R."/>
            <person name="LaButti K."/>
            <person name="Andreopoulos B."/>
            <person name="Lipzen A."/>
            <person name="Chen C."/>
            <person name="Yanf M."/>
            <person name="Daum C."/>
            <person name="Ng V."/>
            <person name="Clum A."/>
            <person name="Steindorff A."/>
            <person name="Ohm R."/>
            <person name="Martin F."/>
            <person name="Silar P."/>
            <person name="Natvig D."/>
            <person name="Lalanne C."/>
            <person name="Gautier V."/>
            <person name="Ament-velasquez S.L."/>
            <person name="Kruys A."/>
            <person name="Hutchinson M.I."/>
            <person name="Powell A.J."/>
            <person name="Barry K."/>
            <person name="Miller A.N."/>
            <person name="Grigoriev I.V."/>
            <person name="Debuchy R."/>
            <person name="Gladieux P."/>
            <person name="Thoren M.H."/>
            <person name="Johannesson H."/>
        </authorList>
    </citation>
    <scope>NUCLEOTIDE SEQUENCE</scope>
    <source>
        <strain evidence="10">FGSC 1904</strain>
    </source>
</reference>
<keyword evidence="6 9" id="KW-1133">Transmembrane helix</keyword>
<feature type="transmembrane region" description="Helical" evidence="9">
    <location>
        <begin position="217"/>
        <end position="236"/>
    </location>
</feature>
<evidence type="ECO:0000313" key="10">
    <source>
        <dbReference type="EMBL" id="KAK3403017.1"/>
    </source>
</evidence>
<comment type="pathway">
    <text evidence="2">Glycolipid biosynthesis; glycosylphosphatidylinositol-anchor biosynthesis.</text>
</comment>
<accession>A0AAE0PND1</accession>
<feature type="region of interest" description="Disordered" evidence="8">
    <location>
        <begin position="22"/>
        <end position="49"/>
    </location>
</feature>
<dbReference type="GO" id="GO:0006506">
    <property type="term" value="P:GPI anchor biosynthetic process"/>
    <property type="evidence" value="ECO:0007669"/>
    <property type="project" value="UniProtKB-KW"/>
</dbReference>
<keyword evidence="3" id="KW-0337">GPI-anchor biosynthesis</keyword>
<dbReference type="EMBL" id="JAUTDP010000001">
    <property type="protein sequence ID" value="KAK3403017.1"/>
    <property type="molecule type" value="Genomic_DNA"/>
</dbReference>
<dbReference type="GO" id="GO:0005789">
    <property type="term" value="C:endoplasmic reticulum membrane"/>
    <property type="evidence" value="ECO:0007669"/>
    <property type="project" value="UniProtKB-SubCell"/>
</dbReference>
<evidence type="ECO:0000256" key="1">
    <source>
        <dbReference type="ARBA" id="ARBA00004477"/>
    </source>
</evidence>
<comment type="subcellular location">
    <subcellularLocation>
        <location evidence="1">Endoplasmic reticulum membrane</location>
        <topology evidence="1">Multi-pass membrane protein</topology>
    </subcellularLocation>
</comment>
<evidence type="ECO:0000256" key="7">
    <source>
        <dbReference type="ARBA" id="ARBA00023136"/>
    </source>
</evidence>
<keyword evidence="4 9" id="KW-0812">Transmembrane</keyword>
<sequence length="274" mass="28646">MPLVDPVTMSSSAIVKGAVGPSASATKATPGTQGTDSATASTTAGTSSSLATLRPVHIKQTPTAQTVRHALPAALTALYLLRFDALVADPVPVMRNSLPVVAALQMTYALLCLPAAGEPASKSNRKPRPGEKKKGGEIGSSTIITALLATVLTSVVTPFLYFAMVLFGAPFLTHGSHTFLCAAHLALLTLFPLFYVHGVDSAAWAAVAGFRAPFDETFGGLVGGLVGAWLGAVPIPLDWDREWQKWPVTILCGIYGGYLLGRVLGGTLFWGKRF</sequence>
<evidence type="ECO:0000256" key="9">
    <source>
        <dbReference type="SAM" id="Phobius"/>
    </source>
</evidence>
<keyword evidence="11" id="KW-1185">Reference proteome</keyword>
<feature type="transmembrane region" description="Helical" evidence="9">
    <location>
        <begin position="248"/>
        <end position="270"/>
    </location>
</feature>
<feature type="transmembrane region" description="Helical" evidence="9">
    <location>
        <begin position="176"/>
        <end position="196"/>
    </location>
</feature>
<evidence type="ECO:0000256" key="4">
    <source>
        <dbReference type="ARBA" id="ARBA00022692"/>
    </source>
</evidence>
<feature type="compositionally biased region" description="Low complexity" evidence="8">
    <location>
        <begin position="31"/>
        <end position="49"/>
    </location>
</feature>
<evidence type="ECO:0000313" key="11">
    <source>
        <dbReference type="Proteomes" id="UP001281003"/>
    </source>
</evidence>
<reference evidence="10" key="1">
    <citation type="journal article" date="2023" name="Mol. Phylogenet. Evol.">
        <title>Genome-scale phylogeny and comparative genomics of the fungal order Sordariales.</title>
        <authorList>
            <person name="Hensen N."/>
            <person name="Bonometti L."/>
            <person name="Westerberg I."/>
            <person name="Brannstrom I.O."/>
            <person name="Guillou S."/>
            <person name="Cros-Aarteil S."/>
            <person name="Calhoun S."/>
            <person name="Haridas S."/>
            <person name="Kuo A."/>
            <person name="Mondo S."/>
            <person name="Pangilinan J."/>
            <person name="Riley R."/>
            <person name="LaButti K."/>
            <person name="Andreopoulos B."/>
            <person name="Lipzen A."/>
            <person name="Chen C."/>
            <person name="Yan M."/>
            <person name="Daum C."/>
            <person name="Ng V."/>
            <person name="Clum A."/>
            <person name="Steindorff A."/>
            <person name="Ohm R.A."/>
            <person name="Martin F."/>
            <person name="Silar P."/>
            <person name="Natvig D.O."/>
            <person name="Lalanne C."/>
            <person name="Gautier V."/>
            <person name="Ament-Velasquez S.L."/>
            <person name="Kruys A."/>
            <person name="Hutchinson M.I."/>
            <person name="Powell A.J."/>
            <person name="Barry K."/>
            <person name="Miller A.N."/>
            <person name="Grigoriev I.V."/>
            <person name="Debuchy R."/>
            <person name="Gladieux P."/>
            <person name="Hiltunen Thoren M."/>
            <person name="Johannesson H."/>
        </authorList>
    </citation>
    <scope>NUCLEOTIDE SEQUENCE</scope>
    <source>
        <strain evidence="10">FGSC 1904</strain>
    </source>
</reference>
<evidence type="ECO:0000256" key="6">
    <source>
        <dbReference type="ARBA" id="ARBA00022989"/>
    </source>
</evidence>
<keyword evidence="7 9" id="KW-0472">Membrane</keyword>
<name>A0AAE0PND1_SORBR</name>
<dbReference type="InterPro" id="IPR009580">
    <property type="entry name" value="GPI_biosynthesis_protein_Pig-F"/>
</dbReference>
<evidence type="ECO:0000256" key="5">
    <source>
        <dbReference type="ARBA" id="ARBA00022824"/>
    </source>
</evidence>
<feature type="transmembrane region" description="Helical" evidence="9">
    <location>
        <begin position="138"/>
        <end position="164"/>
    </location>
</feature>
<proteinExistence type="predicted"/>
<dbReference type="Proteomes" id="UP001281003">
    <property type="component" value="Unassembled WGS sequence"/>
</dbReference>
<evidence type="ECO:0000256" key="3">
    <source>
        <dbReference type="ARBA" id="ARBA00022502"/>
    </source>
</evidence>
<dbReference type="AlphaFoldDB" id="A0AAE0PND1"/>
<comment type="caution">
    <text evidence="10">The sequence shown here is derived from an EMBL/GenBank/DDBJ whole genome shotgun (WGS) entry which is preliminary data.</text>
</comment>
<evidence type="ECO:0000256" key="8">
    <source>
        <dbReference type="SAM" id="MobiDB-lite"/>
    </source>
</evidence>
<gene>
    <name evidence="10" type="ORF">B0T20DRAFT_13177</name>
</gene>
<keyword evidence="5" id="KW-0256">Endoplasmic reticulum</keyword>
<evidence type="ECO:0000256" key="2">
    <source>
        <dbReference type="ARBA" id="ARBA00004687"/>
    </source>
</evidence>